<keyword evidence="7 20" id="KW-1003">Cell membrane</keyword>
<keyword evidence="23" id="KW-1185">Reference proteome</keyword>
<comment type="catalytic activity">
    <reaction evidence="1 20">
        <text>a CDP-1,2-diacyl-sn-glycerol + choline = a 1,2-diacyl-sn-glycero-3-phosphocholine + CMP + H(+)</text>
        <dbReference type="Rhea" id="RHEA:14597"/>
        <dbReference type="ChEBI" id="CHEBI:15354"/>
        <dbReference type="ChEBI" id="CHEBI:15378"/>
        <dbReference type="ChEBI" id="CHEBI:57643"/>
        <dbReference type="ChEBI" id="CHEBI:58332"/>
        <dbReference type="ChEBI" id="CHEBI:60377"/>
        <dbReference type="EC" id="2.7.8.24"/>
    </reaction>
</comment>
<keyword evidence="16 20" id="KW-0464">Manganese</keyword>
<evidence type="ECO:0000256" key="8">
    <source>
        <dbReference type="ARBA" id="ARBA00022516"/>
    </source>
</evidence>
<evidence type="ECO:0000256" key="10">
    <source>
        <dbReference type="ARBA" id="ARBA00022679"/>
    </source>
</evidence>
<evidence type="ECO:0000256" key="5">
    <source>
        <dbReference type="ARBA" id="ARBA00013195"/>
    </source>
</evidence>
<keyword evidence="12 21" id="KW-1133">Transmembrane helix</keyword>
<feature type="transmembrane region" description="Helical" evidence="21">
    <location>
        <begin position="164"/>
        <end position="181"/>
    </location>
</feature>
<feature type="transmembrane region" description="Helical" evidence="21">
    <location>
        <begin position="187"/>
        <end position="205"/>
    </location>
</feature>
<comment type="function">
    <text evidence="19 20">Condenses choline with CDP-diglyceride to produce phosphatidylcholine and CMP.</text>
</comment>
<dbReference type="AlphaFoldDB" id="A0A1H9LAP9"/>
<accession>A0A1H9LAP9</accession>
<gene>
    <name evidence="22" type="ORF">SAMN05216548_11122</name>
</gene>
<sequence>MPFHGEFSRSRFRRIARLEEPLRRLRPAVLVRQRQLELSVRQGPLFAIHLFTAVGAALALFSMVAALHHDWNATFAWLGIGLIVDGIDGPLARKARLRERLPKWDGAALDFVIDYTTYVFIPAVIVAEALGLPGLVGAGMGALITVTGALYFADTRMKQPDNSFRGFPAVWNMLVIVLYALMPPPAVTIAAVILFAVMTFVPVSFVHPVRVVRWRPLTLLVMAVWFVAAAWLIVTDFQSSHTLRLLLIVTSLYLAGVAAAQQVLRSR</sequence>
<evidence type="ECO:0000256" key="13">
    <source>
        <dbReference type="ARBA" id="ARBA00023098"/>
    </source>
</evidence>
<evidence type="ECO:0000256" key="20">
    <source>
        <dbReference type="PIRNR" id="PIRNR000851"/>
    </source>
</evidence>
<evidence type="ECO:0000256" key="4">
    <source>
        <dbReference type="ARBA" id="ARBA00010441"/>
    </source>
</evidence>
<evidence type="ECO:0000256" key="16">
    <source>
        <dbReference type="ARBA" id="ARBA00023211"/>
    </source>
</evidence>
<evidence type="ECO:0000313" key="23">
    <source>
        <dbReference type="Proteomes" id="UP000199647"/>
    </source>
</evidence>
<keyword evidence="13 20" id="KW-0443">Lipid metabolism</keyword>
<protein>
    <recommendedName>
        <fullName evidence="6 20">Phosphatidylcholine synthase</fullName>
        <shortName evidence="20">PC synthase</shortName>
        <shortName evidence="20">PCS</shortName>
        <ecNumber evidence="5 20">2.7.8.24</ecNumber>
    </recommendedName>
    <alternativeName>
        <fullName evidence="18 20">CDP-diglyceride-choline O-phosphatidyltransferase</fullName>
    </alternativeName>
</protein>
<evidence type="ECO:0000256" key="6">
    <source>
        <dbReference type="ARBA" id="ARBA00015623"/>
    </source>
</evidence>
<evidence type="ECO:0000256" key="18">
    <source>
        <dbReference type="ARBA" id="ARBA00033321"/>
    </source>
</evidence>
<evidence type="ECO:0000256" key="1">
    <source>
        <dbReference type="ARBA" id="ARBA00000958"/>
    </source>
</evidence>
<keyword evidence="11 21" id="KW-0812">Transmembrane</keyword>
<feature type="transmembrane region" description="Helical" evidence="21">
    <location>
        <begin position="246"/>
        <end position="264"/>
    </location>
</feature>
<keyword evidence="9 20" id="KW-0997">Cell inner membrane</keyword>
<evidence type="ECO:0000256" key="12">
    <source>
        <dbReference type="ARBA" id="ARBA00022989"/>
    </source>
</evidence>
<evidence type="ECO:0000256" key="9">
    <source>
        <dbReference type="ARBA" id="ARBA00022519"/>
    </source>
</evidence>
<dbReference type="EMBL" id="FOFG01000011">
    <property type="protein sequence ID" value="SER08083.1"/>
    <property type="molecule type" value="Genomic_DNA"/>
</dbReference>
<reference evidence="22 23" key="1">
    <citation type="submission" date="2016-10" db="EMBL/GenBank/DDBJ databases">
        <authorList>
            <person name="de Groot N.N."/>
        </authorList>
    </citation>
    <scope>NUCLEOTIDE SEQUENCE [LARGE SCALE GENOMIC DNA]</scope>
    <source>
        <strain evidence="22 23">A52C2</strain>
    </source>
</reference>
<evidence type="ECO:0000256" key="17">
    <source>
        <dbReference type="ARBA" id="ARBA00023264"/>
    </source>
</evidence>
<evidence type="ECO:0000256" key="15">
    <source>
        <dbReference type="ARBA" id="ARBA00023209"/>
    </source>
</evidence>
<evidence type="ECO:0000256" key="3">
    <source>
        <dbReference type="ARBA" id="ARBA00004429"/>
    </source>
</evidence>
<evidence type="ECO:0000256" key="14">
    <source>
        <dbReference type="ARBA" id="ARBA00023136"/>
    </source>
</evidence>
<evidence type="ECO:0000256" key="2">
    <source>
        <dbReference type="ARBA" id="ARBA00001936"/>
    </source>
</evidence>
<organism evidence="22 23">
    <name type="scientific">Faunimonas pinastri</name>
    <dbReference type="NCBI Taxonomy" id="1855383"/>
    <lineage>
        <taxon>Bacteria</taxon>
        <taxon>Pseudomonadati</taxon>
        <taxon>Pseudomonadota</taxon>
        <taxon>Alphaproteobacteria</taxon>
        <taxon>Hyphomicrobiales</taxon>
        <taxon>Afifellaceae</taxon>
        <taxon>Faunimonas</taxon>
    </lineage>
</organism>
<feature type="transmembrane region" description="Helical" evidence="21">
    <location>
        <begin position="45"/>
        <end position="68"/>
    </location>
</feature>
<dbReference type="Proteomes" id="UP000199647">
    <property type="component" value="Unassembled WGS sequence"/>
</dbReference>
<dbReference type="GO" id="GO:0050520">
    <property type="term" value="F:phosphatidylcholine synthase activity"/>
    <property type="evidence" value="ECO:0007669"/>
    <property type="project" value="UniProtKB-EC"/>
</dbReference>
<dbReference type="GO" id="GO:0008654">
    <property type="term" value="P:phospholipid biosynthetic process"/>
    <property type="evidence" value="ECO:0007669"/>
    <property type="project" value="UniProtKB-KW"/>
</dbReference>
<feature type="transmembrane region" description="Helical" evidence="21">
    <location>
        <begin position="217"/>
        <end position="234"/>
    </location>
</feature>
<keyword evidence="14 20" id="KW-0472">Membrane</keyword>
<dbReference type="PIRSF" id="PIRSF000851">
    <property type="entry name" value="PcS"/>
    <property type="match status" value="1"/>
</dbReference>
<keyword evidence="15 20" id="KW-0594">Phospholipid biosynthesis</keyword>
<feature type="transmembrane region" description="Helical" evidence="21">
    <location>
        <begin position="104"/>
        <end position="126"/>
    </location>
</feature>
<dbReference type="InterPro" id="IPR026027">
    <property type="entry name" value="PcS"/>
</dbReference>
<dbReference type="InterPro" id="IPR043130">
    <property type="entry name" value="CDP-OH_PTrfase_TM_dom"/>
</dbReference>
<dbReference type="STRING" id="1855383.SAMN05216548_11122"/>
<proteinExistence type="inferred from homology"/>
<dbReference type="Pfam" id="PF01066">
    <property type="entry name" value="CDP-OH_P_transf"/>
    <property type="match status" value="1"/>
</dbReference>
<dbReference type="EC" id="2.7.8.24" evidence="5 20"/>
<feature type="transmembrane region" description="Helical" evidence="21">
    <location>
        <begin position="132"/>
        <end position="152"/>
    </location>
</feature>
<evidence type="ECO:0000313" key="22">
    <source>
        <dbReference type="EMBL" id="SER08083.1"/>
    </source>
</evidence>
<keyword evidence="8 20" id="KW-0444">Lipid biosynthesis</keyword>
<keyword evidence="10 20" id="KW-0808">Transferase</keyword>
<keyword evidence="17 20" id="KW-1208">Phospholipid metabolism</keyword>
<comment type="similarity">
    <text evidence="4 20">Belongs to the CDP-alcohol phosphatidyltransferase class-I family.</text>
</comment>
<comment type="subcellular location">
    <subcellularLocation>
        <location evidence="3 20">Cell inner membrane</location>
        <topology evidence="3 20">Multi-pass membrane protein</topology>
    </subcellularLocation>
</comment>
<evidence type="ECO:0000256" key="7">
    <source>
        <dbReference type="ARBA" id="ARBA00022475"/>
    </source>
</evidence>
<dbReference type="InterPro" id="IPR000462">
    <property type="entry name" value="CDP-OH_P_trans"/>
</dbReference>
<evidence type="ECO:0000256" key="21">
    <source>
        <dbReference type="SAM" id="Phobius"/>
    </source>
</evidence>
<evidence type="ECO:0000256" key="11">
    <source>
        <dbReference type="ARBA" id="ARBA00022692"/>
    </source>
</evidence>
<name>A0A1H9LAP9_9HYPH</name>
<dbReference type="GO" id="GO:0005886">
    <property type="term" value="C:plasma membrane"/>
    <property type="evidence" value="ECO:0007669"/>
    <property type="project" value="UniProtKB-SubCell"/>
</dbReference>
<dbReference type="Gene3D" id="1.20.120.1760">
    <property type="match status" value="1"/>
</dbReference>
<evidence type="ECO:0000256" key="19">
    <source>
        <dbReference type="ARBA" id="ARBA00037468"/>
    </source>
</evidence>
<comment type="cofactor">
    <cofactor evidence="2 20">
        <name>Mn(2+)</name>
        <dbReference type="ChEBI" id="CHEBI:29035"/>
    </cofactor>
</comment>